<dbReference type="EMBL" id="CM042027">
    <property type="protein sequence ID" value="KAI3801345.1"/>
    <property type="molecule type" value="Genomic_DNA"/>
</dbReference>
<evidence type="ECO:0000313" key="2">
    <source>
        <dbReference type="Proteomes" id="UP001056120"/>
    </source>
</evidence>
<dbReference type="Proteomes" id="UP001056120">
    <property type="component" value="Linkage Group LG10"/>
</dbReference>
<protein>
    <submittedName>
        <fullName evidence="1">Uncharacterized protein</fullName>
    </submittedName>
</protein>
<evidence type="ECO:0000313" key="1">
    <source>
        <dbReference type="EMBL" id="KAI3801345.1"/>
    </source>
</evidence>
<reference evidence="1 2" key="2">
    <citation type="journal article" date="2022" name="Mol. Ecol. Resour.">
        <title>The genomes of chicory, endive, great burdock and yacon provide insights into Asteraceae paleo-polyploidization history and plant inulin production.</title>
        <authorList>
            <person name="Fan W."/>
            <person name="Wang S."/>
            <person name="Wang H."/>
            <person name="Wang A."/>
            <person name="Jiang F."/>
            <person name="Liu H."/>
            <person name="Zhao H."/>
            <person name="Xu D."/>
            <person name="Zhang Y."/>
        </authorList>
    </citation>
    <scope>NUCLEOTIDE SEQUENCE [LARGE SCALE GENOMIC DNA]</scope>
    <source>
        <strain evidence="2">cv. Yunnan</strain>
        <tissue evidence="1">Leaves</tissue>
    </source>
</reference>
<accession>A0ACB9I013</accession>
<sequence>MKSTAMALYWAANGLGQYAGTLMVTMVHKYTADKNGGNWVPDWNVNRGRLEYYYMLVSGIQVVNLVYYYVCALFYTYKPLEEIMKSSEDGDLELVVDKKP</sequence>
<proteinExistence type="predicted"/>
<reference evidence="2" key="1">
    <citation type="journal article" date="2022" name="Mol. Ecol. Resour.">
        <title>The genomes of chicory, endive, great burdock and yacon provide insights into Asteraceae palaeo-polyploidization history and plant inulin production.</title>
        <authorList>
            <person name="Fan W."/>
            <person name="Wang S."/>
            <person name="Wang H."/>
            <person name="Wang A."/>
            <person name="Jiang F."/>
            <person name="Liu H."/>
            <person name="Zhao H."/>
            <person name="Xu D."/>
            <person name="Zhang Y."/>
        </authorList>
    </citation>
    <scope>NUCLEOTIDE SEQUENCE [LARGE SCALE GENOMIC DNA]</scope>
    <source>
        <strain evidence="2">cv. Yunnan</strain>
    </source>
</reference>
<organism evidence="1 2">
    <name type="scientific">Smallanthus sonchifolius</name>
    <dbReference type="NCBI Taxonomy" id="185202"/>
    <lineage>
        <taxon>Eukaryota</taxon>
        <taxon>Viridiplantae</taxon>
        <taxon>Streptophyta</taxon>
        <taxon>Embryophyta</taxon>
        <taxon>Tracheophyta</taxon>
        <taxon>Spermatophyta</taxon>
        <taxon>Magnoliopsida</taxon>
        <taxon>eudicotyledons</taxon>
        <taxon>Gunneridae</taxon>
        <taxon>Pentapetalae</taxon>
        <taxon>asterids</taxon>
        <taxon>campanulids</taxon>
        <taxon>Asterales</taxon>
        <taxon>Asteraceae</taxon>
        <taxon>Asteroideae</taxon>
        <taxon>Heliantheae alliance</taxon>
        <taxon>Millerieae</taxon>
        <taxon>Smallanthus</taxon>
    </lineage>
</organism>
<gene>
    <name evidence="1" type="ORF">L1987_29449</name>
</gene>
<keyword evidence="2" id="KW-1185">Reference proteome</keyword>
<name>A0ACB9I013_9ASTR</name>
<comment type="caution">
    <text evidence="1">The sequence shown here is derived from an EMBL/GenBank/DDBJ whole genome shotgun (WGS) entry which is preliminary data.</text>
</comment>